<sequence>PSVGSASTNANHIFNAIHSSMRQWGSSIHHNGMSFFPAIVPEGTLLYHGDCTPERPIGPEWLAFEIQHAEIFAWMGSASCSNNRSALQVEWTLEQLSAGERGDRPPEPGWLHIYKANRPLKLLYIDGMAAAKCNLGPMDSQDFLLLGNFTHGNFTGNLTDGNLKDGNFLERERSKALCSLATEWGIEGFIRMEAGFEIIKCDFSESLDLLSHRKRPSPGSPTTLGDVSMFEYIREISNRYQGIDGSRVLLDYSSMISAFFYPTNFSNPDGESPLPRLLFSTPEQLARIKSDLGEVLLSPPPHPIIDWQGITDMIVKRYSERLQFMAADPSPASLLRAINNLLNLFVDYEDPSPDAIQICSTHYLHPAQPSTSQDHLIAAALETVTQRICTTLFAVRDILIKEEDLEPWQEEDHSPSSPSATATGLIRDLITWLDWAGWKECGPCGYDRVCFVAVFPFGATEDHFSPRCMNKTEVEERNSEYW</sequence>
<dbReference type="OrthoDB" id="10261782at2759"/>
<name>A0A2T3B5Z2_AMORE</name>
<gene>
    <name evidence="1" type="ORF">M430DRAFT_82730</name>
</gene>
<keyword evidence="2" id="KW-1185">Reference proteome</keyword>
<dbReference type="EMBL" id="KZ679009">
    <property type="protein sequence ID" value="PSS22166.1"/>
    <property type="molecule type" value="Genomic_DNA"/>
</dbReference>
<dbReference type="STRING" id="857342.A0A2T3B5Z2"/>
<feature type="non-terminal residue" evidence="1">
    <location>
        <position position="482"/>
    </location>
</feature>
<dbReference type="GeneID" id="36577688"/>
<dbReference type="PANTHER" id="PTHR35204:SF1">
    <property type="entry name" value="ENTEROTOXIN"/>
    <property type="match status" value="1"/>
</dbReference>
<proteinExistence type="predicted"/>
<evidence type="ECO:0000313" key="1">
    <source>
        <dbReference type="EMBL" id="PSS22166.1"/>
    </source>
</evidence>
<dbReference type="RefSeq" id="XP_024722321.1">
    <property type="nucleotide sequence ID" value="XM_024869607.1"/>
</dbReference>
<dbReference type="InParanoid" id="A0A2T3B5Z2"/>
<dbReference type="InterPro" id="IPR038921">
    <property type="entry name" value="YOR389W-like"/>
</dbReference>
<accession>A0A2T3B5Z2</accession>
<organism evidence="1 2">
    <name type="scientific">Amorphotheca resinae ATCC 22711</name>
    <dbReference type="NCBI Taxonomy" id="857342"/>
    <lineage>
        <taxon>Eukaryota</taxon>
        <taxon>Fungi</taxon>
        <taxon>Dikarya</taxon>
        <taxon>Ascomycota</taxon>
        <taxon>Pezizomycotina</taxon>
        <taxon>Leotiomycetes</taxon>
        <taxon>Helotiales</taxon>
        <taxon>Amorphothecaceae</taxon>
        <taxon>Amorphotheca</taxon>
    </lineage>
</organism>
<dbReference type="AlphaFoldDB" id="A0A2T3B5Z2"/>
<dbReference type="Proteomes" id="UP000241818">
    <property type="component" value="Unassembled WGS sequence"/>
</dbReference>
<dbReference type="PANTHER" id="PTHR35204">
    <property type="entry name" value="YALI0A21131P"/>
    <property type="match status" value="1"/>
</dbReference>
<dbReference type="FunCoup" id="A0A2T3B5Z2">
    <property type="interactions" value="15"/>
</dbReference>
<protein>
    <submittedName>
        <fullName evidence="1">Uncharacterized protein</fullName>
    </submittedName>
</protein>
<feature type="non-terminal residue" evidence="1">
    <location>
        <position position="1"/>
    </location>
</feature>
<evidence type="ECO:0000313" key="2">
    <source>
        <dbReference type="Proteomes" id="UP000241818"/>
    </source>
</evidence>
<reference evidence="1 2" key="1">
    <citation type="journal article" date="2018" name="New Phytol.">
        <title>Comparative genomics and transcriptomics depict ericoid mycorrhizal fungi as versatile saprotrophs and plant mutualists.</title>
        <authorList>
            <person name="Martino E."/>
            <person name="Morin E."/>
            <person name="Grelet G.A."/>
            <person name="Kuo A."/>
            <person name="Kohler A."/>
            <person name="Daghino S."/>
            <person name="Barry K.W."/>
            <person name="Cichocki N."/>
            <person name="Clum A."/>
            <person name="Dockter R.B."/>
            <person name="Hainaut M."/>
            <person name="Kuo R.C."/>
            <person name="LaButti K."/>
            <person name="Lindahl B.D."/>
            <person name="Lindquist E.A."/>
            <person name="Lipzen A."/>
            <person name="Khouja H.R."/>
            <person name="Magnuson J."/>
            <person name="Murat C."/>
            <person name="Ohm R.A."/>
            <person name="Singer S.W."/>
            <person name="Spatafora J.W."/>
            <person name="Wang M."/>
            <person name="Veneault-Fourrey C."/>
            <person name="Henrissat B."/>
            <person name="Grigoriev I.V."/>
            <person name="Martin F.M."/>
            <person name="Perotto S."/>
        </authorList>
    </citation>
    <scope>NUCLEOTIDE SEQUENCE [LARGE SCALE GENOMIC DNA]</scope>
    <source>
        <strain evidence="1 2">ATCC 22711</strain>
    </source>
</reference>